<sequence length="101" mass="11921">MEDWTFLNISSTSQNTPIIEKDIGSGEEIITNSSNELIHQITNSYEKHLYNNLTRKEIWIQYPAAIILAFIFVGIISTWTWRMRKNNLNRRKQFVTLNNEC</sequence>
<keyword evidence="1" id="KW-1133">Transmembrane helix</keyword>
<dbReference type="Proteomes" id="UP000046392">
    <property type="component" value="Unplaced"/>
</dbReference>
<evidence type="ECO:0000313" key="2">
    <source>
        <dbReference type="Proteomes" id="UP000046392"/>
    </source>
</evidence>
<dbReference type="WBParaSite" id="SPAL_0001377550.1">
    <property type="protein sequence ID" value="SPAL_0001377550.1"/>
    <property type="gene ID" value="SPAL_0001377550"/>
</dbReference>
<accession>A0A0N5C761</accession>
<name>A0A0N5C761_STREA</name>
<protein>
    <submittedName>
        <fullName evidence="3">Uncharacterized protein</fullName>
    </submittedName>
</protein>
<dbReference type="AlphaFoldDB" id="A0A0N5C761"/>
<keyword evidence="2" id="KW-1185">Reference proteome</keyword>
<feature type="transmembrane region" description="Helical" evidence="1">
    <location>
        <begin position="59"/>
        <end position="81"/>
    </location>
</feature>
<proteinExistence type="predicted"/>
<keyword evidence="1" id="KW-0812">Transmembrane</keyword>
<evidence type="ECO:0000313" key="3">
    <source>
        <dbReference type="WBParaSite" id="SPAL_0001377550.1"/>
    </source>
</evidence>
<reference evidence="3" key="1">
    <citation type="submission" date="2017-02" db="UniProtKB">
        <authorList>
            <consortium name="WormBaseParasite"/>
        </authorList>
    </citation>
    <scope>IDENTIFICATION</scope>
</reference>
<keyword evidence="1" id="KW-0472">Membrane</keyword>
<evidence type="ECO:0000256" key="1">
    <source>
        <dbReference type="SAM" id="Phobius"/>
    </source>
</evidence>
<organism evidence="2 3">
    <name type="scientific">Strongyloides papillosus</name>
    <name type="common">Intestinal threadworm</name>
    <dbReference type="NCBI Taxonomy" id="174720"/>
    <lineage>
        <taxon>Eukaryota</taxon>
        <taxon>Metazoa</taxon>
        <taxon>Ecdysozoa</taxon>
        <taxon>Nematoda</taxon>
        <taxon>Chromadorea</taxon>
        <taxon>Rhabditida</taxon>
        <taxon>Tylenchina</taxon>
        <taxon>Panagrolaimomorpha</taxon>
        <taxon>Strongyloidoidea</taxon>
        <taxon>Strongyloididae</taxon>
        <taxon>Strongyloides</taxon>
    </lineage>
</organism>